<feature type="region of interest" description="Disordered" evidence="1">
    <location>
        <begin position="1"/>
        <end position="69"/>
    </location>
</feature>
<evidence type="ECO:0000256" key="1">
    <source>
        <dbReference type="SAM" id="MobiDB-lite"/>
    </source>
</evidence>
<dbReference type="AlphaFoldDB" id="A0A7T8QUP6"/>
<proteinExistence type="predicted"/>
<name>A0A7T8QUP6_CALRO</name>
<gene>
    <name evidence="2" type="ORF">FKW44_000163</name>
</gene>
<dbReference type="EMBL" id="CP045890">
    <property type="protein sequence ID" value="QQP55728.1"/>
    <property type="molecule type" value="Genomic_DNA"/>
</dbReference>
<organism evidence="2 3">
    <name type="scientific">Caligus rogercresseyi</name>
    <name type="common">Sea louse</name>
    <dbReference type="NCBI Taxonomy" id="217165"/>
    <lineage>
        <taxon>Eukaryota</taxon>
        <taxon>Metazoa</taxon>
        <taxon>Ecdysozoa</taxon>
        <taxon>Arthropoda</taxon>
        <taxon>Crustacea</taxon>
        <taxon>Multicrustacea</taxon>
        <taxon>Hexanauplia</taxon>
        <taxon>Copepoda</taxon>
        <taxon>Siphonostomatoida</taxon>
        <taxon>Caligidae</taxon>
        <taxon>Caligus</taxon>
    </lineage>
</organism>
<protein>
    <submittedName>
        <fullName evidence="2">Uncharacterized protein</fullName>
    </submittedName>
</protein>
<reference evidence="3" key="1">
    <citation type="submission" date="2021-01" db="EMBL/GenBank/DDBJ databases">
        <title>Caligus Genome Assembly.</title>
        <authorList>
            <person name="Gallardo-Escarate C."/>
        </authorList>
    </citation>
    <scope>NUCLEOTIDE SEQUENCE [LARGE SCALE GENOMIC DNA]</scope>
</reference>
<sequence>MTDLVPGKGRLKEIHNGHSRNPDVSLGQKAQREQGYSLQVRQGAQHHILQVQPGPFVDREDEGGQIEEG</sequence>
<keyword evidence="3" id="KW-1185">Reference proteome</keyword>
<evidence type="ECO:0000313" key="3">
    <source>
        <dbReference type="Proteomes" id="UP000595437"/>
    </source>
</evidence>
<dbReference type="Proteomes" id="UP000595437">
    <property type="component" value="Chromosome 1"/>
</dbReference>
<evidence type="ECO:0000313" key="2">
    <source>
        <dbReference type="EMBL" id="QQP55728.1"/>
    </source>
</evidence>
<accession>A0A7T8QUP6</accession>
<feature type="compositionally biased region" description="Acidic residues" evidence="1">
    <location>
        <begin position="59"/>
        <end position="69"/>
    </location>
</feature>